<organism evidence="1 2">
    <name type="scientific">Puccinia graminis f. sp. tritici (strain CRL 75-36-700-3 / race SCCL)</name>
    <name type="common">Black stem rust fungus</name>
    <dbReference type="NCBI Taxonomy" id="418459"/>
    <lineage>
        <taxon>Eukaryota</taxon>
        <taxon>Fungi</taxon>
        <taxon>Dikarya</taxon>
        <taxon>Basidiomycota</taxon>
        <taxon>Pucciniomycotina</taxon>
        <taxon>Pucciniomycetes</taxon>
        <taxon>Pucciniales</taxon>
        <taxon>Pucciniaceae</taxon>
        <taxon>Puccinia</taxon>
    </lineage>
</organism>
<dbReference type="HOGENOM" id="CLU_2050825_0_0_1"/>
<accession>H6QUF8</accession>
<evidence type="ECO:0000313" key="2">
    <source>
        <dbReference type="Proteomes" id="UP000008783"/>
    </source>
</evidence>
<dbReference type="KEGG" id="pgr:PGTG_22426"/>
<proteinExistence type="predicted"/>
<keyword evidence="2" id="KW-1185">Reference proteome</keyword>
<sequence>MTDSHEATVAFDEKAGAKKMVVLTDDTFDSWRTSLINHLVLKNLEDLVLGGDPPAGVTDTIAQRKRIATTMIRMSLDKDNESRFVDRNKLRVLNLSFCLTTLSGIMSESPPKMQPPFGIE</sequence>
<dbReference type="AlphaFoldDB" id="H6QUF8"/>
<name>H6QUF8_PUCGT</name>
<reference evidence="2" key="1">
    <citation type="journal article" date="2011" name="Proc. Natl. Acad. Sci. U.S.A.">
        <title>Obligate biotrophy features unraveled by the genomic analysis of rust fungi.</title>
        <authorList>
            <person name="Duplessis S."/>
            <person name="Cuomo C.A."/>
            <person name="Lin Y.-C."/>
            <person name="Aerts A."/>
            <person name="Tisserant E."/>
            <person name="Veneault-Fourrey C."/>
            <person name="Joly D.L."/>
            <person name="Hacquard S."/>
            <person name="Amselem J."/>
            <person name="Cantarel B.L."/>
            <person name="Chiu R."/>
            <person name="Coutinho P.M."/>
            <person name="Feau N."/>
            <person name="Field M."/>
            <person name="Frey P."/>
            <person name="Gelhaye E."/>
            <person name="Goldberg J."/>
            <person name="Grabherr M.G."/>
            <person name="Kodira C.D."/>
            <person name="Kohler A."/>
            <person name="Kuees U."/>
            <person name="Lindquist E.A."/>
            <person name="Lucas S.M."/>
            <person name="Mago R."/>
            <person name="Mauceli E."/>
            <person name="Morin E."/>
            <person name="Murat C."/>
            <person name="Pangilinan J.L."/>
            <person name="Park R."/>
            <person name="Pearson M."/>
            <person name="Quesneville H."/>
            <person name="Rouhier N."/>
            <person name="Sakthikumar S."/>
            <person name="Salamov A.A."/>
            <person name="Schmutz J."/>
            <person name="Selles B."/>
            <person name="Shapiro H."/>
            <person name="Tanguay P."/>
            <person name="Tuskan G.A."/>
            <person name="Henrissat B."/>
            <person name="Van de Peer Y."/>
            <person name="Rouze P."/>
            <person name="Ellis J.G."/>
            <person name="Dodds P.N."/>
            <person name="Schein J.E."/>
            <person name="Zhong S."/>
            <person name="Hamelin R.C."/>
            <person name="Grigoriev I.V."/>
            <person name="Szabo L.J."/>
            <person name="Martin F."/>
        </authorList>
    </citation>
    <scope>NUCLEOTIDE SEQUENCE [LARGE SCALE GENOMIC DNA]</scope>
    <source>
        <strain evidence="2">CRL 75-36-700-3 / race SCCL</strain>
    </source>
</reference>
<dbReference type="RefSeq" id="XP_003888861.1">
    <property type="nucleotide sequence ID" value="XM_003888812.1"/>
</dbReference>
<dbReference type="InParanoid" id="H6QUF8"/>
<protein>
    <submittedName>
        <fullName evidence="1">Uncharacterized protein</fullName>
    </submittedName>
</protein>
<dbReference type="VEuPathDB" id="FungiDB:PGTG_22426"/>
<dbReference type="GeneID" id="13542430"/>
<gene>
    <name evidence="1" type="ORF">PGTG_22426</name>
</gene>
<evidence type="ECO:0000313" key="1">
    <source>
        <dbReference type="EMBL" id="EHS64619.1"/>
    </source>
</evidence>
<dbReference type="Proteomes" id="UP000008783">
    <property type="component" value="Unassembled WGS sequence"/>
</dbReference>
<dbReference type="EMBL" id="DS178338">
    <property type="protein sequence ID" value="EHS64619.1"/>
    <property type="molecule type" value="Genomic_DNA"/>
</dbReference>